<evidence type="ECO:0000313" key="14">
    <source>
        <dbReference type="Proteomes" id="UP000887568"/>
    </source>
</evidence>
<feature type="transmembrane region" description="Helical" evidence="11">
    <location>
        <begin position="259"/>
        <end position="280"/>
    </location>
</feature>
<dbReference type="Pfam" id="PF00001">
    <property type="entry name" value="7tm_1"/>
    <property type="match status" value="1"/>
</dbReference>
<name>A0A914AKE5_PATMI</name>
<dbReference type="PROSITE" id="PS00237">
    <property type="entry name" value="G_PROTEIN_RECEP_F1_1"/>
    <property type="match status" value="1"/>
</dbReference>
<evidence type="ECO:0000256" key="4">
    <source>
        <dbReference type="ARBA" id="ARBA00022989"/>
    </source>
</evidence>
<feature type="region of interest" description="Disordered" evidence="10">
    <location>
        <begin position="232"/>
        <end position="251"/>
    </location>
</feature>
<dbReference type="SUPFAM" id="SSF81321">
    <property type="entry name" value="Family A G protein-coupled receptor-like"/>
    <property type="match status" value="1"/>
</dbReference>
<evidence type="ECO:0000313" key="13">
    <source>
        <dbReference type="EnsemblMetazoa" id="XP_038064041.1"/>
    </source>
</evidence>
<evidence type="ECO:0000256" key="1">
    <source>
        <dbReference type="ARBA" id="ARBA00004651"/>
    </source>
</evidence>
<evidence type="ECO:0000256" key="3">
    <source>
        <dbReference type="ARBA" id="ARBA00022692"/>
    </source>
</evidence>
<dbReference type="OrthoDB" id="5975505at2759"/>
<keyword evidence="3 9" id="KW-0812">Transmembrane</keyword>
<keyword evidence="5 9" id="KW-0297">G-protein coupled receptor</keyword>
<dbReference type="InterPro" id="IPR000276">
    <property type="entry name" value="GPCR_Rhodpsn"/>
</dbReference>
<dbReference type="EnsemblMetazoa" id="XM_038208113.1">
    <property type="protein sequence ID" value="XP_038064041.1"/>
    <property type="gene ID" value="LOC119734576"/>
</dbReference>
<evidence type="ECO:0000256" key="7">
    <source>
        <dbReference type="ARBA" id="ARBA00023170"/>
    </source>
</evidence>
<proteinExistence type="inferred from homology"/>
<feature type="transmembrane region" description="Helical" evidence="11">
    <location>
        <begin position="194"/>
        <end position="216"/>
    </location>
</feature>
<keyword evidence="7 9" id="KW-0675">Receptor</keyword>
<protein>
    <recommendedName>
        <fullName evidence="12">G-protein coupled receptors family 1 profile domain-containing protein</fullName>
    </recommendedName>
</protein>
<keyword evidence="2" id="KW-1003">Cell membrane</keyword>
<evidence type="ECO:0000256" key="6">
    <source>
        <dbReference type="ARBA" id="ARBA00023136"/>
    </source>
</evidence>
<dbReference type="PRINTS" id="PR00237">
    <property type="entry name" value="GPCRRHODOPSN"/>
</dbReference>
<evidence type="ECO:0000256" key="10">
    <source>
        <dbReference type="SAM" id="MobiDB-lite"/>
    </source>
</evidence>
<dbReference type="PANTHER" id="PTHR24228">
    <property type="entry name" value="B2 BRADYKININ RECEPTOR/ANGIOTENSIN II RECEPTOR"/>
    <property type="match status" value="1"/>
</dbReference>
<dbReference type="GO" id="GO:0005886">
    <property type="term" value="C:plasma membrane"/>
    <property type="evidence" value="ECO:0007669"/>
    <property type="project" value="UniProtKB-SubCell"/>
</dbReference>
<dbReference type="Gene3D" id="1.20.1070.10">
    <property type="entry name" value="Rhodopsin 7-helix transmembrane proteins"/>
    <property type="match status" value="1"/>
</dbReference>
<dbReference type="AlphaFoldDB" id="A0A914AKE5"/>
<comment type="subcellular location">
    <subcellularLocation>
        <location evidence="1">Cell membrane</location>
        <topology evidence="1">Multi-pass membrane protein</topology>
    </subcellularLocation>
</comment>
<evidence type="ECO:0000256" key="2">
    <source>
        <dbReference type="ARBA" id="ARBA00022475"/>
    </source>
</evidence>
<dbReference type="GeneID" id="119734576"/>
<dbReference type="InterPro" id="IPR017452">
    <property type="entry name" value="GPCR_Rhodpsn_7TM"/>
</dbReference>
<accession>A0A914AKE5</accession>
<feature type="domain" description="G-protein coupled receptors family 1 profile" evidence="12">
    <location>
        <begin position="47"/>
        <end position="312"/>
    </location>
</feature>
<dbReference type="PROSITE" id="PS50262">
    <property type="entry name" value="G_PROTEIN_RECEP_F1_2"/>
    <property type="match status" value="1"/>
</dbReference>
<keyword evidence="6 11" id="KW-0472">Membrane</keyword>
<keyword evidence="4 11" id="KW-1133">Transmembrane helix</keyword>
<evidence type="ECO:0000256" key="9">
    <source>
        <dbReference type="RuleBase" id="RU000688"/>
    </source>
</evidence>
<feature type="transmembrane region" description="Helical" evidence="11">
    <location>
        <begin position="292"/>
        <end position="315"/>
    </location>
</feature>
<dbReference type="RefSeq" id="XP_038064041.1">
    <property type="nucleotide sequence ID" value="XM_038208113.1"/>
</dbReference>
<keyword evidence="8 9" id="KW-0807">Transducer</keyword>
<dbReference type="SMART" id="SM01381">
    <property type="entry name" value="7TM_GPCR_Srsx"/>
    <property type="match status" value="1"/>
</dbReference>
<sequence length="382" mass="43732">MEIMLDEGNMNESQPPTTTTDTLADDLPALVAMTVYMSLLAIMGLIGNILVIVSVAISPRLRTTSYAFIVNLSVTDLAVNVLVIPVMTVSFYNYGWPHIPFWCRFVAYIFCLSIGISFVTLTMIAANRYSLVSCSRRVRLKYCGWKGTTLCLFFNWFSAFCLVLFQEFYYKATVRYDTVLRFCYPDSSEPATYWYLSAILIYGTLIGFILIPILYCKTFHSLQVSRRRTETWARPAGKTRPRKQNNQSQRRVHPAEVKLTKLMAVIFTVIIICWTPLWVVHFFKLTYDIPKGVERLCILLVLTNSSINPYLYAWLNKNFLRAYKKVLLCGRNRKDQFYEELNTTIRGIPVVEQLYLLGEFNARVGSDHNSCPAASLTLALAS</sequence>
<comment type="similarity">
    <text evidence="9">Belongs to the G-protein coupled receptor 1 family.</text>
</comment>
<evidence type="ECO:0000259" key="12">
    <source>
        <dbReference type="PROSITE" id="PS50262"/>
    </source>
</evidence>
<organism evidence="13 14">
    <name type="scientific">Patiria miniata</name>
    <name type="common">Bat star</name>
    <name type="synonym">Asterina miniata</name>
    <dbReference type="NCBI Taxonomy" id="46514"/>
    <lineage>
        <taxon>Eukaryota</taxon>
        <taxon>Metazoa</taxon>
        <taxon>Echinodermata</taxon>
        <taxon>Eleutherozoa</taxon>
        <taxon>Asterozoa</taxon>
        <taxon>Asteroidea</taxon>
        <taxon>Valvatacea</taxon>
        <taxon>Valvatida</taxon>
        <taxon>Asterinidae</taxon>
        <taxon>Patiria</taxon>
    </lineage>
</organism>
<evidence type="ECO:0000256" key="11">
    <source>
        <dbReference type="SAM" id="Phobius"/>
    </source>
</evidence>
<dbReference type="GO" id="GO:0004930">
    <property type="term" value="F:G protein-coupled receptor activity"/>
    <property type="evidence" value="ECO:0007669"/>
    <property type="project" value="UniProtKB-KW"/>
</dbReference>
<dbReference type="Proteomes" id="UP000887568">
    <property type="component" value="Unplaced"/>
</dbReference>
<dbReference type="CDD" id="cd00637">
    <property type="entry name" value="7tm_classA_rhodopsin-like"/>
    <property type="match status" value="1"/>
</dbReference>
<reference evidence="13" key="1">
    <citation type="submission" date="2022-11" db="UniProtKB">
        <authorList>
            <consortium name="EnsemblMetazoa"/>
        </authorList>
    </citation>
    <scope>IDENTIFICATION</scope>
</reference>
<feature type="transmembrane region" description="Helical" evidence="11">
    <location>
        <begin position="35"/>
        <end position="57"/>
    </location>
</feature>
<evidence type="ECO:0000256" key="8">
    <source>
        <dbReference type="ARBA" id="ARBA00023224"/>
    </source>
</evidence>
<dbReference type="PANTHER" id="PTHR24228:SF59">
    <property type="entry name" value="NEUROPEPTIDE RECEPTOR 15"/>
    <property type="match status" value="1"/>
</dbReference>
<keyword evidence="14" id="KW-1185">Reference proteome</keyword>
<feature type="transmembrane region" description="Helical" evidence="11">
    <location>
        <begin position="147"/>
        <end position="165"/>
    </location>
</feature>
<feature type="transmembrane region" description="Helical" evidence="11">
    <location>
        <begin position="69"/>
        <end position="93"/>
    </location>
</feature>
<feature type="transmembrane region" description="Helical" evidence="11">
    <location>
        <begin position="105"/>
        <end position="126"/>
    </location>
</feature>
<dbReference type="OMA" id="PILYCKT"/>
<evidence type="ECO:0000256" key="5">
    <source>
        <dbReference type="ARBA" id="ARBA00023040"/>
    </source>
</evidence>